<evidence type="ECO:0000256" key="12">
    <source>
        <dbReference type="RuleBase" id="RU004004"/>
    </source>
</evidence>
<dbReference type="InterPro" id="IPR051808">
    <property type="entry name" value="Type_IV_pilus_biogenesis"/>
</dbReference>
<dbReference type="InterPro" id="IPR021731">
    <property type="entry name" value="AMIN_dom"/>
</dbReference>
<dbReference type="Gene3D" id="2.60.40.3500">
    <property type="match status" value="1"/>
</dbReference>
<comment type="similarity">
    <text evidence="2">Belongs to the bacterial secretin family. PilQ subfamily.</text>
</comment>
<dbReference type="NCBIfam" id="TIGR02515">
    <property type="entry name" value="IV_pilus_PilQ"/>
    <property type="match status" value="1"/>
</dbReference>
<dbReference type="EMBL" id="JAMXHT010000011">
    <property type="protein sequence ID" value="MCO5401405.1"/>
    <property type="molecule type" value="Genomic_DNA"/>
</dbReference>
<dbReference type="PROSITE" id="PS00875">
    <property type="entry name" value="T2SP_D"/>
    <property type="match status" value="1"/>
</dbReference>
<dbReference type="Gene3D" id="2.60.40.3470">
    <property type="match status" value="1"/>
</dbReference>
<evidence type="ECO:0000256" key="8">
    <source>
        <dbReference type="ARBA" id="ARBA00023237"/>
    </source>
</evidence>
<evidence type="ECO:0000256" key="10">
    <source>
        <dbReference type="ARBA" id="ARBA00024678"/>
    </source>
</evidence>
<dbReference type="Pfam" id="PF11741">
    <property type="entry name" value="AMIN"/>
    <property type="match status" value="2"/>
</dbReference>
<sequence length="734" mass="78336">MTMRLVKGSLSQADRLVRIARGGVVAWLSLCLVLVAGQAAAQQAVPAAAVSGNTIEKVEQATAGESTVVTVTLKSAPAQKPVEFSTQQPARIAIDFFGAGFAQGRANYQYGGKLLRSANVVQIGDRTRLVLDLTRQTQYKSEVRGNQYVLTLEAAPVAAATPAPTFSAPTPVPGAERPAVRNVDFRRGEDQAGRVVVDLSTANSAINIAQQGQNLVVDFVGATLPQSLRRRYDVSDFGTPVQAMRATDNGSGARLIIEPRGNWQYSSYQTDTQFVVEVRPTKDDPNKLISGPGYRGERLSLNFQNIDVRSLLQVFADFTNLNIVTSDSVTGTLSLRLKDVPWDQALQIVLDSKGLASRRNGNVLWVAPRGELATKEKAELESQQQVTELEPLRSQVFRLNYQNANDVRNMLLGIAPVAAGGAAGAAAGGAAAGAATPSRILSKRGSLTADVRTNQLFVSDIPGKLEEVQAFLQKIDIPVRQVMIEARIVEAKDTFSRNLGAKLGFAAKTNGAGYGNTYTNVVQPITQNGQWDNSPAISFPANPINSINPGSVAVSLFNATAGRFLALELSALEADGLGKIISSPRVVTADNIKALIEQGTEIPYQAATSSGATSVTFKKANLKLEVTPKITPDGNIFMDVDVTKDSPNYSQQTPGGIPIDTKHVQTQVLIDNGGTVVIGGIYTQDESTSVSKVPLLGDIPVVGNLFKSTSKSNNRTELLIFLTPRVLSDQLSLK</sequence>
<dbReference type="Pfam" id="PF03958">
    <property type="entry name" value="Secretin_N"/>
    <property type="match status" value="1"/>
</dbReference>
<evidence type="ECO:0000256" key="6">
    <source>
        <dbReference type="ARBA" id="ARBA00022927"/>
    </source>
</evidence>
<comment type="subunit">
    <text evidence="11">Homododecamer. Tetramer of trimer.</text>
</comment>
<dbReference type="PANTHER" id="PTHR30604:SF1">
    <property type="entry name" value="DNA UTILIZATION PROTEIN HOFQ"/>
    <property type="match status" value="1"/>
</dbReference>
<dbReference type="SMART" id="SM00965">
    <property type="entry name" value="STN"/>
    <property type="match status" value="1"/>
</dbReference>
<evidence type="ECO:0000256" key="7">
    <source>
        <dbReference type="ARBA" id="ARBA00023136"/>
    </source>
</evidence>
<dbReference type="Pfam" id="PF00263">
    <property type="entry name" value="Secretin"/>
    <property type="match status" value="1"/>
</dbReference>
<evidence type="ECO:0000256" key="1">
    <source>
        <dbReference type="ARBA" id="ARBA00004442"/>
    </source>
</evidence>
<name>A0ABT1ASG6_9RALS</name>
<dbReference type="InterPro" id="IPR005644">
    <property type="entry name" value="NolW-like"/>
</dbReference>
<keyword evidence="6" id="KW-0653">Protein transport</keyword>
<dbReference type="InterPro" id="IPR004846">
    <property type="entry name" value="T2SS/T3SS_dom"/>
</dbReference>
<dbReference type="Gene3D" id="3.30.1370.130">
    <property type="match status" value="1"/>
</dbReference>
<evidence type="ECO:0000256" key="4">
    <source>
        <dbReference type="ARBA" id="ARBA00022448"/>
    </source>
</evidence>
<dbReference type="PANTHER" id="PTHR30604">
    <property type="entry name" value="PROTEIN TRANSPORT PROTEIN HOFQ"/>
    <property type="match status" value="1"/>
</dbReference>
<evidence type="ECO:0000256" key="9">
    <source>
        <dbReference type="ARBA" id="ARBA00023287"/>
    </source>
</evidence>
<protein>
    <recommendedName>
        <fullName evidence="3">Type IV pilus biogenesis and competence protein PilQ</fullName>
    </recommendedName>
</protein>
<evidence type="ECO:0000259" key="13">
    <source>
        <dbReference type="SMART" id="SM00965"/>
    </source>
</evidence>
<evidence type="ECO:0000313" key="14">
    <source>
        <dbReference type="EMBL" id="MCO5401405.1"/>
    </source>
</evidence>
<evidence type="ECO:0000313" key="15">
    <source>
        <dbReference type="Proteomes" id="UP001162811"/>
    </source>
</evidence>
<dbReference type="InterPro" id="IPR038591">
    <property type="entry name" value="NolW-like_sf"/>
</dbReference>
<comment type="function">
    <text evidence="10">Required for type IV pilus biogenesis and competence. Could function as a pore for exit of the pilus but also as a channel for entry of heme and antimicrobial agents and uptake of transforming DNA.</text>
</comment>
<accession>A0ABT1ASG6</accession>
<reference evidence="14" key="1">
    <citation type="submission" date="2022-06" db="EMBL/GenBank/DDBJ databases">
        <authorList>
            <person name="Lu C.-H."/>
        </authorList>
    </citation>
    <scope>NUCLEOTIDE SEQUENCE</scope>
    <source>
        <strain evidence="14">21MJYT02-11</strain>
    </source>
</reference>
<dbReference type="Proteomes" id="UP001162811">
    <property type="component" value="Unassembled WGS sequence"/>
</dbReference>
<keyword evidence="8" id="KW-0998">Cell outer membrane</keyword>
<keyword evidence="15" id="KW-1185">Reference proteome</keyword>
<keyword evidence="5" id="KW-0732">Signal</keyword>
<evidence type="ECO:0000256" key="11">
    <source>
        <dbReference type="ARBA" id="ARBA00025897"/>
    </source>
</evidence>
<evidence type="ECO:0000256" key="5">
    <source>
        <dbReference type="ARBA" id="ARBA00022729"/>
    </source>
</evidence>
<reference evidence="14" key="2">
    <citation type="journal article" date="2023" name="Front. Microbiol.">
        <title>Ralstonia chuxiongensis sp. nov., Ralstonia mojiangensis sp. nov., and Ralstonia soli sp. nov., isolated from tobacco fields, are three novel species in the family Burkholderiaceae.</title>
        <authorList>
            <person name="Lu C.H."/>
            <person name="Zhang Y.Y."/>
            <person name="Jiang N."/>
            <person name="Chen W."/>
            <person name="Shao X."/>
            <person name="Zhao Z.M."/>
            <person name="Lu W.L."/>
            <person name="Hu X."/>
            <person name="Xi Y.X."/>
            <person name="Zou S.Y."/>
            <person name="Wei Q.J."/>
            <person name="Lin Z.L."/>
            <person name="Gong L."/>
            <person name="Gai X.T."/>
            <person name="Zhang L.Q."/>
            <person name="Li J.Y."/>
            <person name="Jin Y."/>
            <person name="Xia Z.Y."/>
        </authorList>
    </citation>
    <scope>NUCLEOTIDE SEQUENCE</scope>
    <source>
        <strain evidence="14">21MJYT02-11</strain>
    </source>
</reference>
<comment type="caution">
    <text evidence="14">The sequence shown here is derived from an EMBL/GenBank/DDBJ whole genome shotgun (WGS) entry which is preliminary data.</text>
</comment>
<organism evidence="14 15">
    <name type="scientific">Ralstonia soli</name>
    <dbReference type="NCBI Taxonomy" id="2953896"/>
    <lineage>
        <taxon>Bacteria</taxon>
        <taxon>Pseudomonadati</taxon>
        <taxon>Pseudomonadota</taxon>
        <taxon>Betaproteobacteria</taxon>
        <taxon>Burkholderiales</taxon>
        <taxon>Burkholderiaceae</taxon>
        <taxon>Ralstonia</taxon>
    </lineage>
</organism>
<dbReference type="InterPro" id="IPR001775">
    <property type="entry name" value="GspD/PilQ"/>
</dbReference>
<comment type="subcellular location">
    <subcellularLocation>
        <location evidence="1 12">Cell outer membrane</location>
    </subcellularLocation>
</comment>
<proteinExistence type="inferred from homology"/>
<dbReference type="InterPro" id="IPR011662">
    <property type="entry name" value="Secretin/TonB_short_N"/>
</dbReference>
<keyword evidence="7" id="KW-0472">Membrane</keyword>
<evidence type="ECO:0000256" key="3">
    <source>
        <dbReference type="ARBA" id="ARBA00014124"/>
    </source>
</evidence>
<feature type="domain" description="Secretin/TonB short N-terminal" evidence="13">
    <location>
        <begin position="321"/>
        <end position="369"/>
    </location>
</feature>
<dbReference type="Pfam" id="PF07660">
    <property type="entry name" value="STN"/>
    <property type="match status" value="1"/>
</dbReference>
<gene>
    <name evidence="14" type="ORF">NG900_24660</name>
</gene>
<keyword evidence="4 12" id="KW-0813">Transport</keyword>
<dbReference type="Gene3D" id="3.30.1370.120">
    <property type="match status" value="1"/>
</dbReference>
<evidence type="ECO:0000256" key="2">
    <source>
        <dbReference type="ARBA" id="ARBA00006304"/>
    </source>
</evidence>
<keyword evidence="9" id="KW-0178">Competence</keyword>
<dbReference type="InterPro" id="IPR013355">
    <property type="entry name" value="Pilus_4_PilQ"/>
</dbReference>
<dbReference type="InterPro" id="IPR004845">
    <property type="entry name" value="T2SS_GspD_CS"/>
</dbReference>
<dbReference type="PRINTS" id="PR00811">
    <property type="entry name" value="BCTERIALGSPD"/>
</dbReference>